<feature type="domain" description="Nudix hydrolase" evidence="18">
    <location>
        <begin position="29"/>
        <end position="164"/>
    </location>
</feature>
<evidence type="ECO:0000256" key="5">
    <source>
        <dbReference type="ARBA" id="ARBA00022723"/>
    </source>
</evidence>
<dbReference type="GO" id="GO:0006260">
    <property type="term" value="P:DNA replication"/>
    <property type="evidence" value="ECO:0007669"/>
    <property type="project" value="UniProtKB-KW"/>
</dbReference>
<evidence type="ECO:0000313" key="19">
    <source>
        <dbReference type="EMBL" id="GGZ08576.1"/>
    </source>
</evidence>
<keyword evidence="9" id="KW-0234">DNA repair</keyword>
<evidence type="ECO:0000256" key="6">
    <source>
        <dbReference type="ARBA" id="ARBA00022763"/>
    </source>
</evidence>
<dbReference type="GO" id="GO:0035539">
    <property type="term" value="F:8-oxo-7,8-dihydrodeoxyguanosine triphosphate pyrophosphatase activity"/>
    <property type="evidence" value="ECO:0007669"/>
    <property type="project" value="UniProtKB-EC"/>
</dbReference>
<protein>
    <recommendedName>
        <fullName evidence="13">8-oxo-dGTP diphosphatase</fullName>
        <ecNumber evidence="12">3.6.1.55</ecNumber>
    </recommendedName>
    <alternativeName>
        <fullName evidence="16">7,8-dihydro-8-oxoguanine-triphosphatase</fullName>
    </alternativeName>
    <alternativeName>
        <fullName evidence="15">Mutator protein MutT</fullName>
    </alternativeName>
    <alternativeName>
        <fullName evidence="14">dGTP pyrophosphohydrolase</fullName>
    </alternativeName>
</protein>
<evidence type="ECO:0000259" key="18">
    <source>
        <dbReference type="PROSITE" id="PS51462"/>
    </source>
</evidence>
<evidence type="ECO:0000256" key="16">
    <source>
        <dbReference type="ARBA" id="ARBA00042798"/>
    </source>
</evidence>
<dbReference type="Gene3D" id="3.90.79.10">
    <property type="entry name" value="Nucleoside Triphosphate Pyrophosphohydrolase"/>
    <property type="match status" value="1"/>
</dbReference>
<keyword evidence="8" id="KW-0460">Magnesium</keyword>
<dbReference type="InterPro" id="IPR015797">
    <property type="entry name" value="NUDIX_hydrolase-like_dom_sf"/>
</dbReference>
<name>A0A918UHG9_9SPHN</name>
<keyword evidence="5" id="KW-0479">Metal-binding</keyword>
<dbReference type="SUPFAM" id="SSF55811">
    <property type="entry name" value="Nudix"/>
    <property type="match status" value="1"/>
</dbReference>
<keyword evidence="20" id="KW-1185">Reference proteome</keyword>
<keyword evidence="3" id="KW-0515">Mutator protein</keyword>
<sequence length="178" mass="19011">MWQVTVNSKLNAMVELTEYPTHPDPPVAPALLVAAVALIDGQGHVLMHQRPHSSVHGGLWEFPGGKVEAGETPEAAAAREMAEELGIAIDPAALCPVGFASGMTVPSSTGGSSRSLVILLYAARQWTGEPQLHEGEAMAWLDPHRVPALAMPELDYPLAAALIAWVEKNLFPPSVERR</sequence>
<dbReference type="GO" id="GO:0006281">
    <property type="term" value="P:DNA repair"/>
    <property type="evidence" value="ECO:0007669"/>
    <property type="project" value="UniProtKB-KW"/>
</dbReference>
<dbReference type="PANTHER" id="PTHR47707">
    <property type="entry name" value="8-OXO-DGTP DIPHOSPHATASE"/>
    <property type="match status" value="1"/>
</dbReference>
<dbReference type="PROSITE" id="PS00893">
    <property type="entry name" value="NUDIX_BOX"/>
    <property type="match status" value="1"/>
</dbReference>
<dbReference type="GO" id="GO:0044715">
    <property type="term" value="F:8-oxo-dGDP phosphatase activity"/>
    <property type="evidence" value="ECO:0007669"/>
    <property type="project" value="TreeGrafter"/>
</dbReference>
<dbReference type="PROSITE" id="PS51462">
    <property type="entry name" value="NUDIX"/>
    <property type="match status" value="1"/>
</dbReference>
<evidence type="ECO:0000256" key="4">
    <source>
        <dbReference type="ARBA" id="ARBA00022705"/>
    </source>
</evidence>
<dbReference type="PANTHER" id="PTHR47707:SF1">
    <property type="entry name" value="NUDIX HYDROLASE FAMILY PROTEIN"/>
    <property type="match status" value="1"/>
</dbReference>
<evidence type="ECO:0000256" key="9">
    <source>
        <dbReference type="ARBA" id="ARBA00023204"/>
    </source>
</evidence>
<comment type="cofactor">
    <cofactor evidence="1">
        <name>Mg(2+)</name>
        <dbReference type="ChEBI" id="CHEBI:18420"/>
    </cofactor>
</comment>
<gene>
    <name evidence="19" type="primary">mutT</name>
    <name evidence="19" type="ORF">GCM10011614_24320</name>
</gene>
<keyword evidence="4" id="KW-0235">DNA replication</keyword>
<comment type="catalytic activity">
    <reaction evidence="10">
        <text>8-oxo-dGTP + H2O = 8-oxo-dGMP + diphosphate + H(+)</text>
        <dbReference type="Rhea" id="RHEA:31575"/>
        <dbReference type="ChEBI" id="CHEBI:15377"/>
        <dbReference type="ChEBI" id="CHEBI:15378"/>
        <dbReference type="ChEBI" id="CHEBI:33019"/>
        <dbReference type="ChEBI" id="CHEBI:63224"/>
        <dbReference type="ChEBI" id="CHEBI:77896"/>
        <dbReference type="EC" id="3.6.1.55"/>
    </reaction>
</comment>
<comment type="catalytic activity">
    <reaction evidence="11">
        <text>8-oxo-GTP + H2O = 8-oxo-GMP + diphosphate + H(+)</text>
        <dbReference type="Rhea" id="RHEA:67616"/>
        <dbReference type="ChEBI" id="CHEBI:15377"/>
        <dbReference type="ChEBI" id="CHEBI:15378"/>
        <dbReference type="ChEBI" id="CHEBI:33019"/>
        <dbReference type="ChEBI" id="CHEBI:143553"/>
        <dbReference type="ChEBI" id="CHEBI:145694"/>
    </reaction>
</comment>
<dbReference type="AlphaFoldDB" id="A0A918UHG9"/>
<reference evidence="19" key="1">
    <citation type="journal article" date="2014" name="Int. J. Syst. Evol. Microbiol.">
        <title>Complete genome sequence of Corynebacterium casei LMG S-19264T (=DSM 44701T), isolated from a smear-ripened cheese.</title>
        <authorList>
            <consortium name="US DOE Joint Genome Institute (JGI-PGF)"/>
            <person name="Walter F."/>
            <person name="Albersmeier A."/>
            <person name="Kalinowski J."/>
            <person name="Ruckert C."/>
        </authorList>
    </citation>
    <scope>NUCLEOTIDE SEQUENCE</scope>
    <source>
        <strain evidence="19">KCTC 32255</strain>
    </source>
</reference>
<evidence type="ECO:0000256" key="7">
    <source>
        <dbReference type="ARBA" id="ARBA00022801"/>
    </source>
</evidence>
<evidence type="ECO:0000256" key="15">
    <source>
        <dbReference type="ARBA" id="ARBA00041979"/>
    </source>
</evidence>
<dbReference type="PRINTS" id="PR00502">
    <property type="entry name" value="NUDIXFAMILY"/>
</dbReference>
<dbReference type="GO" id="GO:0046872">
    <property type="term" value="F:metal ion binding"/>
    <property type="evidence" value="ECO:0007669"/>
    <property type="project" value="UniProtKB-KW"/>
</dbReference>
<keyword evidence="7 17" id="KW-0378">Hydrolase</keyword>
<evidence type="ECO:0000256" key="13">
    <source>
        <dbReference type="ARBA" id="ARBA00040794"/>
    </source>
</evidence>
<dbReference type="EMBL" id="BMZA01000009">
    <property type="protein sequence ID" value="GGZ08576.1"/>
    <property type="molecule type" value="Genomic_DNA"/>
</dbReference>
<dbReference type="Pfam" id="PF00293">
    <property type="entry name" value="NUDIX"/>
    <property type="match status" value="1"/>
</dbReference>
<dbReference type="InterPro" id="IPR000086">
    <property type="entry name" value="NUDIX_hydrolase_dom"/>
</dbReference>
<reference evidence="19" key="2">
    <citation type="submission" date="2020-09" db="EMBL/GenBank/DDBJ databases">
        <authorList>
            <person name="Sun Q."/>
            <person name="Kim S."/>
        </authorList>
    </citation>
    <scope>NUCLEOTIDE SEQUENCE</scope>
    <source>
        <strain evidence="19">KCTC 32255</strain>
    </source>
</reference>
<evidence type="ECO:0000256" key="12">
    <source>
        <dbReference type="ARBA" id="ARBA00038905"/>
    </source>
</evidence>
<evidence type="ECO:0000256" key="1">
    <source>
        <dbReference type="ARBA" id="ARBA00001946"/>
    </source>
</evidence>
<evidence type="ECO:0000256" key="11">
    <source>
        <dbReference type="ARBA" id="ARBA00036904"/>
    </source>
</evidence>
<keyword evidence="6" id="KW-0227">DNA damage</keyword>
<dbReference type="InterPro" id="IPR020084">
    <property type="entry name" value="NUDIX_hydrolase_CS"/>
</dbReference>
<evidence type="ECO:0000313" key="20">
    <source>
        <dbReference type="Proteomes" id="UP000648075"/>
    </source>
</evidence>
<evidence type="ECO:0000256" key="8">
    <source>
        <dbReference type="ARBA" id="ARBA00022842"/>
    </source>
</evidence>
<dbReference type="GO" id="GO:0008413">
    <property type="term" value="F:8-oxo-7,8-dihydroguanosine triphosphate pyrophosphatase activity"/>
    <property type="evidence" value="ECO:0007669"/>
    <property type="project" value="TreeGrafter"/>
</dbReference>
<dbReference type="Proteomes" id="UP000648075">
    <property type="component" value="Unassembled WGS sequence"/>
</dbReference>
<dbReference type="InterPro" id="IPR047127">
    <property type="entry name" value="MutT-like"/>
</dbReference>
<evidence type="ECO:0000256" key="14">
    <source>
        <dbReference type="ARBA" id="ARBA00041592"/>
    </source>
</evidence>
<dbReference type="EC" id="3.6.1.55" evidence="12"/>
<evidence type="ECO:0000256" key="10">
    <source>
        <dbReference type="ARBA" id="ARBA00035861"/>
    </source>
</evidence>
<evidence type="ECO:0000256" key="2">
    <source>
        <dbReference type="ARBA" id="ARBA00005582"/>
    </source>
</evidence>
<evidence type="ECO:0000256" key="17">
    <source>
        <dbReference type="RuleBase" id="RU003476"/>
    </source>
</evidence>
<comment type="caution">
    <text evidence="19">The sequence shown here is derived from an EMBL/GenBank/DDBJ whole genome shotgun (WGS) entry which is preliminary data.</text>
</comment>
<evidence type="ECO:0000256" key="3">
    <source>
        <dbReference type="ARBA" id="ARBA00022457"/>
    </source>
</evidence>
<organism evidence="19 20">
    <name type="scientific">Novosphingobium colocasiae</name>
    <dbReference type="NCBI Taxonomy" id="1256513"/>
    <lineage>
        <taxon>Bacteria</taxon>
        <taxon>Pseudomonadati</taxon>
        <taxon>Pseudomonadota</taxon>
        <taxon>Alphaproteobacteria</taxon>
        <taxon>Sphingomonadales</taxon>
        <taxon>Sphingomonadaceae</taxon>
        <taxon>Novosphingobium</taxon>
    </lineage>
</organism>
<proteinExistence type="inferred from homology"/>
<dbReference type="InterPro" id="IPR020476">
    <property type="entry name" value="Nudix_hydrolase"/>
</dbReference>
<accession>A0A918UHG9</accession>
<dbReference type="GO" id="GO:0044716">
    <property type="term" value="F:8-oxo-GDP phosphatase activity"/>
    <property type="evidence" value="ECO:0007669"/>
    <property type="project" value="TreeGrafter"/>
</dbReference>
<comment type="similarity">
    <text evidence="2 17">Belongs to the Nudix hydrolase family.</text>
</comment>